<dbReference type="EMBL" id="JBHMDM010000004">
    <property type="protein sequence ID" value="MFB9376610.1"/>
    <property type="molecule type" value="Genomic_DNA"/>
</dbReference>
<feature type="transmembrane region" description="Helical" evidence="2">
    <location>
        <begin position="60"/>
        <end position="81"/>
    </location>
</feature>
<protein>
    <submittedName>
        <fullName evidence="4">DUF4129 domain-containing protein</fullName>
    </submittedName>
</protein>
<sequence>MIVALPVGFTPDRSEARELLARELARPEYRNTDSPWVQRLWDWLTDVLDRIRVPDLSGLGLGPILLVLLLLGAVVWILLAVGRPRRGERTRAAAVFDSPALSAADHDRLADEAAAAGRFADAVVERFRALTRSLVERDVIPPVPGRTAREVAADAAGQLPEAGEALHRAARIFDDVRYGGHPAGPATDLELRELRTRVGRSRPRLDRLAEPVLDGGEGP</sequence>
<evidence type="ECO:0000259" key="3">
    <source>
        <dbReference type="Pfam" id="PF13559"/>
    </source>
</evidence>
<evidence type="ECO:0000313" key="4">
    <source>
        <dbReference type="EMBL" id="MFB9376610.1"/>
    </source>
</evidence>
<keyword evidence="2" id="KW-0812">Transmembrane</keyword>
<gene>
    <name evidence="4" type="ORF">ACFFVI_06485</name>
</gene>
<dbReference type="Pfam" id="PF13559">
    <property type="entry name" value="DUF4129"/>
    <property type="match status" value="1"/>
</dbReference>
<evidence type="ECO:0000256" key="1">
    <source>
        <dbReference type="SAM" id="MobiDB-lite"/>
    </source>
</evidence>
<comment type="caution">
    <text evidence="4">The sequence shown here is derived from an EMBL/GenBank/DDBJ whole genome shotgun (WGS) entry which is preliminary data.</text>
</comment>
<reference evidence="4 5" key="1">
    <citation type="submission" date="2024-09" db="EMBL/GenBank/DDBJ databases">
        <authorList>
            <person name="Sun Q."/>
            <person name="Mori K."/>
        </authorList>
    </citation>
    <scope>NUCLEOTIDE SEQUENCE [LARGE SCALE GENOMIC DNA]</scope>
    <source>
        <strain evidence="4 5">TISTR 1856</strain>
    </source>
</reference>
<name>A0ABV5LRA8_9ACTN</name>
<feature type="region of interest" description="Disordered" evidence="1">
    <location>
        <begin position="200"/>
        <end position="219"/>
    </location>
</feature>
<dbReference type="InterPro" id="IPR025403">
    <property type="entry name" value="TgpA-like_C"/>
</dbReference>
<keyword evidence="2" id="KW-0472">Membrane</keyword>
<evidence type="ECO:0000313" key="5">
    <source>
        <dbReference type="Proteomes" id="UP001589748"/>
    </source>
</evidence>
<organism evidence="4 5">
    <name type="scientific">Kineococcus gynurae</name>
    <dbReference type="NCBI Taxonomy" id="452979"/>
    <lineage>
        <taxon>Bacteria</taxon>
        <taxon>Bacillati</taxon>
        <taxon>Actinomycetota</taxon>
        <taxon>Actinomycetes</taxon>
        <taxon>Kineosporiales</taxon>
        <taxon>Kineosporiaceae</taxon>
        <taxon>Kineococcus</taxon>
    </lineage>
</organism>
<feature type="domain" description="Protein-glutamine gamma-glutamyltransferase-like C-terminal" evidence="3">
    <location>
        <begin position="126"/>
        <end position="194"/>
    </location>
</feature>
<accession>A0ABV5LRA8</accession>
<dbReference type="Proteomes" id="UP001589748">
    <property type="component" value="Unassembled WGS sequence"/>
</dbReference>
<keyword evidence="2" id="KW-1133">Transmembrane helix</keyword>
<proteinExistence type="predicted"/>
<keyword evidence="5" id="KW-1185">Reference proteome</keyword>
<evidence type="ECO:0000256" key="2">
    <source>
        <dbReference type="SAM" id="Phobius"/>
    </source>
</evidence>
<dbReference type="RefSeq" id="WP_380136064.1">
    <property type="nucleotide sequence ID" value="NZ_JBHLUI010000003.1"/>
</dbReference>